<feature type="transmembrane region" description="Helical" evidence="1">
    <location>
        <begin position="43"/>
        <end position="65"/>
    </location>
</feature>
<accession>A0A3N9THR2</accession>
<name>A0A3N9THR2_9VIBR</name>
<dbReference type="EMBL" id="RJVQ01000003">
    <property type="protein sequence ID" value="RQW63580.1"/>
    <property type="molecule type" value="Genomic_DNA"/>
</dbReference>
<feature type="transmembrane region" description="Helical" evidence="1">
    <location>
        <begin position="128"/>
        <end position="149"/>
    </location>
</feature>
<proteinExistence type="predicted"/>
<dbReference type="Proteomes" id="UP000281112">
    <property type="component" value="Unassembled WGS sequence"/>
</dbReference>
<protein>
    <submittedName>
        <fullName evidence="2">Uncharacterized protein</fullName>
    </submittedName>
</protein>
<feature type="transmembrane region" description="Helical" evidence="1">
    <location>
        <begin position="91"/>
        <end position="116"/>
    </location>
</feature>
<evidence type="ECO:0000313" key="2">
    <source>
        <dbReference type="EMBL" id="RQW63580.1"/>
    </source>
</evidence>
<sequence length="261" mass="28881">MSNNDLEKDFNLGGSVDRALSGDYKLSIHEILSEAFKVTVKHFVSFTPAVVLLVLLQAAIFYTALKLQVPDLTVYLQVVSDPNLLTPNLVWSFYIANFTYEVVSAPIYAGVCLMAMSHAAGLKTGTSFIGKGLQFTISVILFTMLSLILQAVSSQLFSVLSIYFSIALSHSILLICEKRMGIFQAMWVSIRATNKKLFQLFAIYAVCAALFVMAFAFYGIGLIFVLPFFLHVKGILYRNMFGIKLTIVSTSNDKSTKVFNA</sequence>
<dbReference type="RefSeq" id="WP_124937044.1">
    <property type="nucleotide sequence ID" value="NZ_RJVQ01000003.1"/>
</dbReference>
<keyword evidence="1" id="KW-1133">Transmembrane helix</keyword>
<evidence type="ECO:0000313" key="3">
    <source>
        <dbReference type="Proteomes" id="UP000281112"/>
    </source>
</evidence>
<gene>
    <name evidence="2" type="ORF">EES38_10060</name>
</gene>
<dbReference type="OrthoDB" id="5915045at2"/>
<reference evidence="2 3" key="1">
    <citation type="submission" date="2018-11" db="EMBL/GenBank/DDBJ databases">
        <title>Vibrio LJC006 sp. nov., isolated from seawater during the bloom of the enteromorpha.</title>
        <authorList>
            <person name="Liang J."/>
        </authorList>
    </citation>
    <scope>NUCLEOTIDE SEQUENCE [LARGE SCALE GENOMIC DNA]</scope>
    <source>
        <strain evidence="2 3">LJC006</strain>
    </source>
</reference>
<dbReference type="AlphaFoldDB" id="A0A3N9THR2"/>
<keyword evidence="1" id="KW-0472">Membrane</keyword>
<evidence type="ECO:0000256" key="1">
    <source>
        <dbReference type="SAM" id="Phobius"/>
    </source>
</evidence>
<organism evidence="2 3">
    <name type="scientific">Vibrio viridaestus</name>
    <dbReference type="NCBI Taxonomy" id="2487322"/>
    <lineage>
        <taxon>Bacteria</taxon>
        <taxon>Pseudomonadati</taxon>
        <taxon>Pseudomonadota</taxon>
        <taxon>Gammaproteobacteria</taxon>
        <taxon>Vibrionales</taxon>
        <taxon>Vibrionaceae</taxon>
        <taxon>Vibrio</taxon>
    </lineage>
</organism>
<keyword evidence="3" id="KW-1185">Reference proteome</keyword>
<keyword evidence="1" id="KW-0812">Transmembrane</keyword>
<feature type="transmembrane region" description="Helical" evidence="1">
    <location>
        <begin position="155"/>
        <end position="176"/>
    </location>
</feature>
<comment type="caution">
    <text evidence="2">The sequence shown here is derived from an EMBL/GenBank/DDBJ whole genome shotgun (WGS) entry which is preliminary data.</text>
</comment>
<feature type="transmembrane region" description="Helical" evidence="1">
    <location>
        <begin position="197"/>
        <end position="230"/>
    </location>
</feature>